<dbReference type="Proteomes" id="UP000190626">
    <property type="component" value="Unassembled WGS sequence"/>
</dbReference>
<sequence>MVRLLFWLARSRWGAVFLLSLPFWQAQLTFAGKLPYLPGETAFLTGSEQMLCCFPAETAFSAGSAYFRSENTIFAW</sequence>
<evidence type="ECO:0000313" key="1">
    <source>
        <dbReference type="EMBL" id="OPH58380.1"/>
    </source>
</evidence>
<evidence type="ECO:0000313" key="2">
    <source>
        <dbReference type="Proteomes" id="UP000190626"/>
    </source>
</evidence>
<keyword evidence="2" id="KW-1185">Reference proteome</keyword>
<dbReference type="EMBL" id="MBTG01000010">
    <property type="protein sequence ID" value="OPH58380.1"/>
    <property type="molecule type" value="Genomic_DNA"/>
</dbReference>
<protein>
    <submittedName>
        <fullName evidence="1">Uncharacterized protein</fullName>
    </submittedName>
</protein>
<organism evidence="1 2">
    <name type="scientific">Paenibacillus ferrarius</name>
    <dbReference type="NCBI Taxonomy" id="1469647"/>
    <lineage>
        <taxon>Bacteria</taxon>
        <taxon>Bacillati</taxon>
        <taxon>Bacillota</taxon>
        <taxon>Bacilli</taxon>
        <taxon>Bacillales</taxon>
        <taxon>Paenibacillaceae</taxon>
        <taxon>Paenibacillus</taxon>
    </lineage>
</organism>
<gene>
    <name evidence="1" type="ORF">BC351_23795</name>
</gene>
<dbReference type="AlphaFoldDB" id="A0A1V4HLM7"/>
<comment type="caution">
    <text evidence="1">The sequence shown here is derived from an EMBL/GenBank/DDBJ whole genome shotgun (WGS) entry which is preliminary data.</text>
</comment>
<reference evidence="2" key="1">
    <citation type="submission" date="2016-07" db="EMBL/GenBank/DDBJ databases">
        <authorList>
            <person name="Florea S."/>
            <person name="Webb J.S."/>
            <person name="Jaromczyk J."/>
            <person name="Schardl C.L."/>
        </authorList>
    </citation>
    <scope>NUCLEOTIDE SEQUENCE [LARGE SCALE GENOMIC DNA]</scope>
    <source>
        <strain evidence="2">CY1</strain>
    </source>
</reference>
<proteinExistence type="predicted"/>
<name>A0A1V4HLM7_9BACL</name>
<accession>A0A1V4HLM7</accession>